<accession>A0ABQ4P5U7</accession>
<dbReference type="RefSeq" id="WP_246616105.1">
    <property type="nucleotide sequence ID" value="NZ_BPEY01000012.1"/>
</dbReference>
<evidence type="ECO:0000313" key="1">
    <source>
        <dbReference type="EMBL" id="GIU42893.1"/>
    </source>
</evidence>
<gene>
    <name evidence="1" type="ORF">TUM4438_10510</name>
</gene>
<protein>
    <submittedName>
        <fullName evidence="1">Integrating conjugative element protein</fullName>
    </submittedName>
</protein>
<dbReference type="PROSITE" id="PS51257">
    <property type="entry name" value="PROKAR_LIPOPROTEIN"/>
    <property type="match status" value="1"/>
</dbReference>
<keyword evidence="2" id="KW-1185">Reference proteome</keyword>
<dbReference type="NCBIfam" id="TIGR03759">
    <property type="entry name" value="conj_TIGR03759"/>
    <property type="match status" value="1"/>
</dbReference>
<sequence>MNYLKLTTQILPNLKTSSFFLLVMCSGINFSVACGTLTTKTVQQPATEVSAESIKRNQEEQAKRFGLSHSEWQRYETIMKSSLGWEMQKSHPIAVLGRTATTAEERAKYAQLLVKHEYQLAEGLLAFNNARTQAWKQLYPTLPIIKSSTPERVALYASPSCKDCGSVIQKWRSKGSKVDVYFVGNNSDAALREWAMRMGIRKRDVDEKHITLNHDNGSWLTVAQAKQPPVSMAKNKGGVWSFVTP</sequence>
<comment type="caution">
    <text evidence="1">The sequence shown here is derived from an EMBL/GenBank/DDBJ whole genome shotgun (WGS) entry which is preliminary data.</text>
</comment>
<evidence type="ECO:0000313" key="2">
    <source>
        <dbReference type="Proteomes" id="UP000887104"/>
    </source>
</evidence>
<proteinExistence type="predicted"/>
<name>A0ABQ4P5U7_9GAMM</name>
<dbReference type="EMBL" id="BPEY01000012">
    <property type="protein sequence ID" value="GIU42893.1"/>
    <property type="molecule type" value="Genomic_DNA"/>
</dbReference>
<reference evidence="1" key="1">
    <citation type="submission" date="2021-05" db="EMBL/GenBank/DDBJ databases">
        <title>Molecular characterization for Shewanella algae harboring chromosomal blaOXA-55-like strains isolated from clinical and environment sample.</title>
        <authorList>
            <person name="Ohama Y."/>
            <person name="Aoki K."/>
            <person name="Harada S."/>
            <person name="Moriya K."/>
            <person name="Ishii Y."/>
            <person name="Tateda K."/>
        </authorList>
    </citation>
    <scope>NUCLEOTIDE SEQUENCE</scope>
    <source>
        <strain evidence="1">JCM 11563</strain>
    </source>
</reference>
<dbReference type="InterPro" id="IPR022293">
    <property type="entry name" value="Integrating-conj_element"/>
</dbReference>
<organism evidence="1 2">
    <name type="scientific">Shewanella sairae</name>
    <dbReference type="NCBI Taxonomy" id="190310"/>
    <lineage>
        <taxon>Bacteria</taxon>
        <taxon>Pseudomonadati</taxon>
        <taxon>Pseudomonadota</taxon>
        <taxon>Gammaproteobacteria</taxon>
        <taxon>Alteromonadales</taxon>
        <taxon>Shewanellaceae</taxon>
        <taxon>Shewanella</taxon>
    </lineage>
</organism>
<dbReference type="Proteomes" id="UP000887104">
    <property type="component" value="Unassembled WGS sequence"/>
</dbReference>